<evidence type="ECO:0000313" key="2">
    <source>
        <dbReference type="Proteomes" id="UP000294530"/>
    </source>
</evidence>
<protein>
    <submittedName>
        <fullName evidence="1">Uncharacterized protein</fullName>
    </submittedName>
</protein>
<dbReference type="RefSeq" id="XP_067817154.1">
    <property type="nucleotide sequence ID" value="XM_067960944.1"/>
</dbReference>
<organism evidence="1 2">
    <name type="scientific">Bremia lactucae</name>
    <name type="common">Lettuce downy mildew</name>
    <dbReference type="NCBI Taxonomy" id="4779"/>
    <lineage>
        <taxon>Eukaryota</taxon>
        <taxon>Sar</taxon>
        <taxon>Stramenopiles</taxon>
        <taxon>Oomycota</taxon>
        <taxon>Peronosporomycetes</taxon>
        <taxon>Peronosporales</taxon>
        <taxon>Peronosporaceae</taxon>
        <taxon>Bremia</taxon>
    </lineage>
</organism>
<reference evidence="1 2" key="1">
    <citation type="journal article" date="2021" name="Genome Biol.">
        <title>AFLAP: assembly-free linkage analysis pipeline using k-mers from genome sequencing data.</title>
        <authorList>
            <person name="Fletcher K."/>
            <person name="Zhang L."/>
            <person name="Gil J."/>
            <person name="Han R."/>
            <person name="Cavanaugh K."/>
            <person name="Michelmore R."/>
        </authorList>
    </citation>
    <scope>NUCLEOTIDE SEQUENCE [LARGE SCALE GENOMIC DNA]</scope>
    <source>
        <strain evidence="1 2">SF5</strain>
    </source>
</reference>
<dbReference type="GeneID" id="94346615"/>
<gene>
    <name evidence="1" type="ORF">CCR75_002847</name>
</gene>
<keyword evidence="2" id="KW-1185">Reference proteome</keyword>
<dbReference type="AlphaFoldDB" id="A0A976FJ01"/>
<evidence type="ECO:0000313" key="1">
    <source>
        <dbReference type="EMBL" id="TDH67655.1"/>
    </source>
</evidence>
<proteinExistence type="predicted"/>
<name>A0A976FJ01_BRELC</name>
<dbReference type="EMBL" id="SHOA02000013">
    <property type="protein sequence ID" value="TDH67655.1"/>
    <property type="molecule type" value="Genomic_DNA"/>
</dbReference>
<comment type="caution">
    <text evidence="1">The sequence shown here is derived from an EMBL/GenBank/DDBJ whole genome shotgun (WGS) entry which is preliminary data.</text>
</comment>
<accession>A0A976FJ01</accession>
<dbReference type="Proteomes" id="UP000294530">
    <property type="component" value="Unassembled WGS sequence"/>
</dbReference>
<dbReference type="OrthoDB" id="57945at2759"/>
<dbReference type="KEGG" id="blac:94346615"/>
<sequence>MTQSRLVSFLEMDVDRNMSLFKAFDILQELETRCSSVTDPCTLLQRQTVMYPLVCLKELTN</sequence>